<feature type="compositionally biased region" description="Basic and acidic residues" evidence="1">
    <location>
        <begin position="158"/>
        <end position="167"/>
    </location>
</feature>
<reference evidence="2 3" key="1">
    <citation type="submission" date="2021-05" db="EMBL/GenBank/DDBJ databases">
        <title>Genome Assembly of Synthetic Allotetraploid Brassica napus Reveals Homoeologous Exchanges between Subgenomes.</title>
        <authorList>
            <person name="Davis J.T."/>
        </authorList>
    </citation>
    <scope>NUCLEOTIDE SEQUENCE [LARGE SCALE GENOMIC DNA]</scope>
    <source>
        <strain evidence="3">cv. Da-Ae</strain>
        <tissue evidence="2">Seedling</tissue>
    </source>
</reference>
<dbReference type="EMBL" id="JAGKQM010000007">
    <property type="protein sequence ID" value="KAH0917212.1"/>
    <property type="molecule type" value="Genomic_DNA"/>
</dbReference>
<proteinExistence type="predicted"/>
<evidence type="ECO:0000313" key="3">
    <source>
        <dbReference type="Proteomes" id="UP000824890"/>
    </source>
</evidence>
<protein>
    <submittedName>
        <fullName evidence="2">Uncharacterized protein</fullName>
    </submittedName>
</protein>
<dbReference type="Proteomes" id="UP000824890">
    <property type="component" value="Unassembled WGS sequence"/>
</dbReference>
<feature type="compositionally biased region" description="Polar residues" evidence="1">
    <location>
        <begin position="178"/>
        <end position="190"/>
    </location>
</feature>
<name>A0ABQ8CK55_BRANA</name>
<accession>A0ABQ8CK55</accession>
<evidence type="ECO:0000313" key="2">
    <source>
        <dbReference type="EMBL" id="KAH0917212.1"/>
    </source>
</evidence>
<comment type="caution">
    <text evidence="2">The sequence shown here is derived from an EMBL/GenBank/DDBJ whole genome shotgun (WGS) entry which is preliminary data.</text>
</comment>
<gene>
    <name evidence="2" type="ORF">HID58_024872</name>
</gene>
<keyword evidence="3" id="KW-1185">Reference proteome</keyword>
<feature type="region of interest" description="Disordered" evidence="1">
    <location>
        <begin position="117"/>
        <end position="190"/>
    </location>
</feature>
<sequence length="190" mass="21180">MGMANELKFMISCFIGMAYQFPKRTLEEGAETHIDKINNTCRRTIFETVKVEDVTEELSVVAEEPTVVAEEPQLLQRNRLLLQKGESISLLIQVSSLKRNNCFVNRRLSITVVSPEDMSQFTGPSHTEGKTRASEIPGPSHTKRKDQDKSSQSPDPSAAKEKGKGKAAESLPPPTVHHSLSQMFKILRTT</sequence>
<organism evidence="2 3">
    <name type="scientific">Brassica napus</name>
    <name type="common">Rape</name>
    <dbReference type="NCBI Taxonomy" id="3708"/>
    <lineage>
        <taxon>Eukaryota</taxon>
        <taxon>Viridiplantae</taxon>
        <taxon>Streptophyta</taxon>
        <taxon>Embryophyta</taxon>
        <taxon>Tracheophyta</taxon>
        <taxon>Spermatophyta</taxon>
        <taxon>Magnoliopsida</taxon>
        <taxon>eudicotyledons</taxon>
        <taxon>Gunneridae</taxon>
        <taxon>Pentapetalae</taxon>
        <taxon>rosids</taxon>
        <taxon>malvids</taxon>
        <taxon>Brassicales</taxon>
        <taxon>Brassicaceae</taxon>
        <taxon>Brassiceae</taxon>
        <taxon>Brassica</taxon>
    </lineage>
</organism>
<evidence type="ECO:0000256" key="1">
    <source>
        <dbReference type="SAM" id="MobiDB-lite"/>
    </source>
</evidence>